<dbReference type="EC" id="5.6.2.3" evidence="5"/>
<evidence type="ECO:0000256" key="4">
    <source>
        <dbReference type="ARBA" id="ARBA00022840"/>
    </source>
</evidence>
<name>A0A6J7JN10_9ZZZZ</name>
<keyword evidence="2" id="KW-0547">Nucleotide-binding</keyword>
<comment type="catalytic activity">
    <reaction evidence="6">
        <text>ATP + H2O = ADP + phosphate + H(+)</text>
        <dbReference type="Rhea" id="RHEA:13065"/>
        <dbReference type="ChEBI" id="CHEBI:15377"/>
        <dbReference type="ChEBI" id="CHEBI:15378"/>
        <dbReference type="ChEBI" id="CHEBI:30616"/>
        <dbReference type="ChEBI" id="CHEBI:43474"/>
        <dbReference type="ChEBI" id="CHEBI:456216"/>
        <dbReference type="EC" id="5.6.2.3"/>
    </reaction>
</comment>
<evidence type="ECO:0000313" key="8">
    <source>
        <dbReference type="EMBL" id="CAB4945048.1"/>
    </source>
</evidence>
<evidence type="ECO:0000256" key="3">
    <source>
        <dbReference type="ARBA" id="ARBA00022801"/>
    </source>
</evidence>
<gene>
    <name evidence="8" type="ORF">UFOPK3773_01076</name>
</gene>
<dbReference type="GO" id="GO:0006139">
    <property type="term" value="P:nucleobase-containing compound metabolic process"/>
    <property type="evidence" value="ECO:0007669"/>
    <property type="project" value="InterPro"/>
</dbReference>
<dbReference type="InterPro" id="IPR045028">
    <property type="entry name" value="DinG/Rad3-like"/>
</dbReference>
<dbReference type="GO" id="GO:0003676">
    <property type="term" value="F:nucleic acid binding"/>
    <property type="evidence" value="ECO:0007669"/>
    <property type="project" value="InterPro"/>
</dbReference>
<comment type="cofactor">
    <cofactor evidence="1">
        <name>[4Fe-4S] cluster</name>
        <dbReference type="ChEBI" id="CHEBI:49883"/>
    </cofactor>
</comment>
<dbReference type="PROSITE" id="PS51193">
    <property type="entry name" value="HELICASE_ATP_BIND_2"/>
    <property type="match status" value="1"/>
</dbReference>
<evidence type="ECO:0000256" key="5">
    <source>
        <dbReference type="ARBA" id="ARBA00044969"/>
    </source>
</evidence>
<dbReference type="GO" id="GO:0016818">
    <property type="term" value="F:hydrolase activity, acting on acid anhydrides, in phosphorus-containing anhydrides"/>
    <property type="evidence" value="ECO:0007669"/>
    <property type="project" value="InterPro"/>
</dbReference>
<dbReference type="GO" id="GO:0005524">
    <property type="term" value="F:ATP binding"/>
    <property type="evidence" value="ECO:0007669"/>
    <property type="project" value="UniProtKB-KW"/>
</dbReference>
<dbReference type="Pfam" id="PF13307">
    <property type="entry name" value="Helicase_C_2"/>
    <property type="match status" value="1"/>
</dbReference>
<keyword evidence="4" id="KW-0067">ATP-binding</keyword>
<dbReference type="InterPro" id="IPR006555">
    <property type="entry name" value="ATP-dep_Helicase_C"/>
</dbReference>
<dbReference type="PANTHER" id="PTHR11472:SF34">
    <property type="entry name" value="REGULATOR OF TELOMERE ELONGATION HELICASE 1"/>
    <property type="match status" value="1"/>
</dbReference>
<evidence type="ECO:0000256" key="1">
    <source>
        <dbReference type="ARBA" id="ARBA00001966"/>
    </source>
</evidence>
<dbReference type="InterPro" id="IPR014013">
    <property type="entry name" value="Helic_SF1/SF2_ATP-bd_DinG/Rad3"/>
</dbReference>
<keyword evidence="3" id="KW-0378">Hydrolase</keyword>
<dbReference type="SUPFAM" id="SSF52540">
    <property type="entry name" value="P-loop containing nucleoside triphosphate hydrolases"/>
    <property type="match status" value="1"/>
</dbReference>
<protein>
    <recommendedName>
        <fullName evidence="5">DNA 5'-3' helicase</fullName>
        <ecNumber evidence="5">5.6.2.3</ecNumber>
    </recommendedName>
</protein>
<dbReference type="Pfam" id="PF00270">
    <property type="entry name" value="DEAD"/>
    <property type="match status" value="1"/>
</dbReference>
<sequence length="671" mass="70668">MATTDRPPAPSLDMALDAVVSALHGEARPGQREMAQAVADTIVGAPHLLVQAGTGTGKSVAYLVPSVLAATRSGSAVVVATATLALQRQLIEHDLPIVADALEPLVGRRPTYAVLKGRHHYVCRDKVLRGAGTADPDDALFEPAPSSDLGRQAVKLRAWVDETPTGDRDDVGFPVDSRVWRGVSVTSRECIGATACSMGETCFAEAARASAAEADVVVTNHAMLAIATVEGIPLLPPHQAVVVDEGHELVDRVTGAVTVELSAQVAERAVAPARRLLDGATIDRVEDAIEVLRAELEQRVNGVEGPVRLPTVSGSLVSTLALLRDAMHEAGAEVYAGRDESDPEDSARRQRARAGLLEVHDTAGRMLMAGEREVVWVDAGRTPTLHLAPLSVASVLRASLFDEVPVVLTSATLELGGSFDQVAYGLGLGPGDYTGLDVGSPFDHASQGILYTAAHLPPPGRDGLPEEALDELAELVDAAGGRTLALFSSWRAVERASERLRVWLAGRTGDKKITLLVAKRGEPVSDLVREFAADPRAVLLGTMALWQGVDVPGQSCTLVVIDRIPFPRPDDPVMSARAAAADAEGSNGFMTVSVPRAALLLAQGSGRLIRSSSDRGVVALLDPRLVTARYGGFLRRSLPEFWPTTDGVAVRAALRRLDEAASSEGSEGSEA</sequence>
<dbReference type="AlphaFoldDB" id="A0A6J7JN10"/>
<feature type="domain" description="Helicase ATP-binding" evidence="7">
    <location>
        <begin position="17"/>
        <end position="300"/>
    </location>
</feature>
<dbReference type="InterPro" id="IPR027417">
    <property type="entry name" value="P-loop_NTPase"/>
</dbReference>
<dbReference type="SMART" id="SM00487">
    <property type="entry name" value="DEXDc"/>
    <property type="match status" value="1"/>
</dbReference>
<accession>A0A6J7JN10</accession>
<dbReference type="InterPro" id="IPR011545">
    <property type="entry name" value="DEAD/DEAH_box_helicase_dom"/>
</dbReference>
<dbReference type="GO" id="GO:0043139">
    <property type="term" value="F:5'-3' DNA helicase activity"/>
    <property type="evidence" value="ECO:0007669"/>
    <property type="project" value="UniProtKB-EC"/>
</dbReference>
<evidence type="ECO:0000259" key="7">
    <source>
        <dbReference type="PROSITE" id="PS51193"/>
    </source>
</evidence>
<dbReference type="SMART" id="SM00491">
    <property type="entry name" value="HELICc2"/>
    <property type="match status" value="1"/>
</dbReference>
<organism evidence="8">
    <name type="scientific">freshwater metagenome</name>
    <dbReference type="NCBI Taxonomy" id="449393"/>
    <lineage>
        <taxon>unclassified sequences</taxon>
        <taxon>metagenomes</taxon>
        <taxon>ecological metagenomes</taxon>
    </lineage>
</organism>
<reference evidence="8" key="1">
    <citation type="submission" date="2020-05" db="EMBL/GenBank/DDBJ databases">
        <authorList>
            <person name="Chiriac C."/>
            <person name="Salcher M."/>
            <person name="Ghai R."/>
            <person name="Kavagutti S V."/>
        </authorList>
    </citation>
    <scope>NUCLEOTIDE SEQUENCE</scope>
</reference>
<dbReference type="EMBL" id="CAFBNF010000110">
    <property type="protein sequence ID" value="CAB4945048.1"/>
    <property type="molecule type" value="Genomic_DNA"/>
</dbReference>
<dbReference type="PANTHER" id="PTHR11472">
    <property type="entry name" value="DNA REPAIR DEAD HELICASE RAD3/XP-D SUBFAMILY MEMBER"/>
    <property type="match status" value="1"/>
</dbReference>
<dbReference type="InterPro" id="IPR014001">
    <property type="entry name" value="Helicase_ATP-bd"/>
</dbReference>
<proteinExistence type="predicted"/>
<evidence type="ECO:0000256" key="2">
    <source>
        <dbReference type="ARBA" id="ARBA00022741"/>
    </source>
</evidence>
<evidence type="ECO:0000256" key="6">
    <source>
        <dbReference type="ARBA" id="ARBA00048954"/>
    </source>
</evidence>
<dbReference type="Gene3D" id="3.40.50.300">
    <property type="entry name" value="P-loop containing nucleotide triphosphate hydrolases"/>
    <property type="match status" value="2"/>
</dbReference>